<dbReference type="OrthoDB" id="311825at2759"/>
<evidence type="ECO:0000313" key="1">
    <source>
        <dbReference type="EMBL" id="CAK60319.1"/>
    </source>
</evidence>
<dbReference type="AlphaFoldDB" id="A0BP52"/>
<dbReference type="KEGG" id="ptm:GSPATT00005068001"/>
<sequence>MSTIQPKYATYQIDGTGIRSFISKLGRDMYISFNNGGTLKTIPTYSQQKYHSVTPQRRNSRSISNNTKMIHYHNNGTGRDLYISQDSELSNTSFLRGLRNYERTYQTPKKFRIRINKYI</sequence>
<dbReference type="Proteomes" id="UP000000600">
    <property type="component" value="Unassembled WGS sequence"/>
</dbReference>
<dbReference type="GeneID" id="5013501"/>
<gene>
    <name evidence="1" type="ORF">GSPATT00005068001</name>
</gene>
<keyword evidence="2" id="KW-1185">Reference proteome</keyword>
<reference evidence="1 2" key="1">
    <citation type="journal article" date="2006" name="Nature">
        <title>Global trends of whole-genome duplications revealed by the ciliate Paramecium tetraurelia.</title>
        <authorList>
            <consortium name="Genoscope"/>
            <person name="Aury J.-M."/>
            <person name="Jaillon O."/>
            <person name="Duret L."/>
            <person name="Noel B."/>
            <person name="Jubin C."/>
            <person name="Porcel B.M."/>
            <person name="Segurens B."/>
            <person name="Daubin V."/>
            <person name="Anthouard V."/>
            <person name="Aiach N."/>
            <person name="Arnaiz O."/>
            <person name="Billaut A."/>
            <person name="Beisson J."/>
            <person name="Blanc I."/>
            <person name="Bouhouche K."/>
            <person name="Camara F."/>
            <person name="Duharcourt S."/>
            <person name="Guigo R."/>
            <person name="Gogendeau D."/>
            <person name="Katinka M."/>
            <person name="Keller A.-M."/>
            <person name="Kissmehl R."/>
            <person name="Klotz C."/>
            <person name="Koll F."/>
            <person name="Le Moue A."/>
            <person name="Lepere C."/>
            <person name="Malinsky S."/>
            <person name="Nowacki M."/>
            <person name="Nowak J.K."/>
            <person name="Plattner H."/>
            <person name="Poulain J."/>
            <person name="Ruiz F."/>
            <person name="Serrano V."/>
            <person name="Zagulski M."/>
            <person name="Dessen P."/>
            <person name="Betermier M."/>
            <person name="Weissenbach J."/>
            <person name="Scarpelli C."/>
            <person name="Schachter V."/>
            <person name="Sperling L."/>
            <person name="Meyer E."/>
            <person name="Cohen J."/>
            <person name="Wincker P."/>
        </authorList>
    </citation>
    <scope>NUCLEOTIDE SEQUENCE [LARGE SCALE GENOMIC DNA]</scope>
    <source>
        <strain evidence="1 2">Stock d4-2</strain>
    </source>
</reference>
<organism evidence="1 2">
    <name type="scientific">Paramecium tetraurelia</name>
    <dbReference type="NCBI Taxonomy" id="5888"/>
    <lineage>
        <taxon>Eukaryota</taxon>
        <taxon>Sar</taxon>
        <taxon>Alveolata</taxon>
        <taxon>Ciliophora</taxon>
        <taxon>Intramacronucleata</taxon>
        <taxon>Oligohymenophorea</taxon>
        <taxon>Peniculida</taxon>
        <taxon>Parameciidae</taxon>
        <taxon>Paramecium</taxon>
    </lineage>
</organism>
<dbReference type="OMA" id="NTKMIHY"/>
<protein>
    <submittedName>
        <fullName evidence="1">Uncharacterized protein</fullName>
    </submittedName>
</protein>
<dbReference type="RefSeq" id="XP_001427717.1">
    <property type="nucleotide sequence ID" value="XM_001427680.1"/>
</dbReference>
<dbReference type="HOGENOM" id="CLU_2065990_0_0_1"/>
<name>A0BP52_PARTE</name>
<accession>A0BP52</accession>
<proteinExistence type="predicted"/>
<evidence type="ECO:0000313" key="2">
    <source>
        <dbReference type="Proteomes" id="UP000000600"/>
    </source>
</evidence>
<dbReference type="InParanoid" id="A0BP52"/>
<dbReference type="EMBL" id="CT868008">
    <property type="protein sequence ID" value="CAK60319.1"/>
    <property type="molecule type" value="Genomic_DNA"/>
</dbReference>